<reference evidence="2" key="2">
    <citation type="journal article" date="2007" name="Science">
        <title>Draft genome sequence of the sexually transmitted pathogen Trichomonas vaginalis.</title>
        <authorList>
            <person name="Carlton J.M."/>
            <person name="Hirt R.P."/>
            <person name="Silva J.C."/>
            <person name="Delcher A.L."/>
            <person name="Schatz M."/>
            <person name="Zhao Q."/>
            <person name="Wortman J.R."/>
            <person name="Bidwell S.L."/>
            <person name="Alsmark U.C.M."/>
            <person name="Besteiro S."/>
            <person name="Sicheritz-Ponten T."/>
            <person name="Noel C.J."/>
            <person name="Dacks J.B."/>
            <person name="Foster P.G."/>
            <person name="Simillion C."/>
            <person name="Van de Peer Y."/>
            <person name="Miranda-Saavedra D."/>
            <person name="Barton G.J."/>
            <person name="Westrop G.D."/>
            <person name="Mueller S."/>
            <person name="Dessi D."/>
            <person name="Fiori P.L."/>
            <person name="Ren Q."/>
            <person name="Paulsen I."/>
            <person name="Zhang H."/>
            <person name="Bastida-Corcuera F.D."/>
            <person name="Simoes-Barbosa A."/>
            <person name="Brown M.T."/>
            <person name="Hayes R.D."/>
            <person name="Mukherjee M."/>
            <person name="Okumura C.Y."/>
            <person name="Schneider R."/>
            <person name="Smith A.J."/>
            <person name="Vanacova S."/>
            <person name="Villalvazo M."/>
            <person name="Haas B.J."/>
            <person name="Pertea M."/>
            <person name="Feldblyum T.V."/>
            <person name="Utterback T.R."/>
            <person name="Shu C.L."/>
            <person name="Osoegawa K."/>
            <person name="de Jong P.J."/>
            <person name="Hrdy I."/>
            <person name="Horvathova L."/>
            <person name="Zubacova Z."/>
            <person name="Dolezal P."/>
            <person name="Malik S.B."/>
            <person name="Logsdon J.M. Jr."/>
            <person name="Henze K."/>
            <person name="Gupta A."/>
            <person name="Wang C.C."/>
            <person name="Dunne R.L."/>
            <person name="Upcroft J.A."/>
            <person name="Upcroft P."/>
            <person name="White O."/>
            <person name="Salzberg S.L."/>
            <person name="Tang P."/>
            <person name="Chiu C.-H."/>
            <person name="Lee Y.-S."/>
            <person name="Embley T.M."/>
            <person name="Coombs G.H."/>
            <person name="Mottram J.C."/>
            <person name="Tachezy J."/>
            <person name="Fraser-Liggett C.M."/>
            <person name="Johnson P.J."/>
        </authorList>
    </citation>
    <scope>NUCLEOTIDE SEQUENCE [LARGE SCALE GENOMIC DNA]</scope>
    <source>
        <strain evidence="2">G3</strain>
    </source>
</reference>
<dbReference type="RefSeq" id="XP_001308486.1">
    <property type="nucleotide sequence ID" value="XM_001308485.1"/>
</dbReference>
<evidence type="ECO:0000256" key="1">
    <source>
        <dbReference type="SAM" id="MobiDB-lite"/>
    </source>
</evidence>
<dbReference type="VEuPathDB" id="TrichDB:TVAGG3_0554390"/>
<proteinExistence type="predicted"/>
<name>A2FHQ6_TRIV3</name>
<organism evidence="2 3">
    <name type="scientific">Trichomonas vaginalis (strain ATCC PRA-98 / G3)</name>
    <dbReference type="NCBI Taxonomy" id="412133"/>
    <lineage>
        <taxon>Eukaryota</taxon>
        <taxon>Metamonada</taxon>
        <taxon>Parabasalia</taxon>
        <taxon>Trichomonadida</taxon>
        <taxon>Trichomonadidae</taxon>
        <taxon>Trichomonas</taxon>
    </lineage>
</organism>
<dbReference type="Proteomes" id="UP000001542">
    <property type="component" value="Unassembled WGS sequence"/>
</dbReference>
<dbReference type="KEGG" id="tva:4753313"/>
<accession>A2FHQ6</accession>
<feature type="compositionally biased region" description="Basic and acidic residues" evidence="1">
    <location>
        <begin position="48"/>
        <end position="61"/>
    </location>
</feature>
<sequence>MKSFVKLPGPIEFVDDSDDDLFIVKTVQKSKNVKINPKQTPKSTPISKHSEKKIPETEIKPPADSSLGLSPKLSTPQSSPKRESHNTSSILRSPVPSPKQISQHIQTSTFKVSEDTKNYSTILKQKSPVVAENTEEATIEETYRQLYKTHRQENLDLLAEKFELEKKLRRTKLECQKRLAKQREANKVLKSTLDADLMESKKKLSDQEGKLKISLENRNTDAKYSGLQTAEHETQNTLKSFKDAKEIVEAVTRILKFSPLSEADFLPILSTFDYSSDIGRKLEEFINIAKVALSDNQ</sequence>
<dbReference type="VEuPathDB" id="TrichDB:TVAG_005710"/>
<dbReference type="AlphaFoldDB" id="A2FHQ6"/>
<keyword evidence="3" id="KW-1185">Reference proteome</keyword>
<dbReference type="SMR" id="A2FHQ6"/>
<evidence type="ECO:0000313" key="2">
    <source>
        <dbReference type="EMBL" id="EAX95556.1"/>
    </source>
</evidence>
<feature type="region of interest" description="Disordered" evidence="1">
    <location>
        <begin position="27"/>
        <end position="107"/>
    </location>
</feature>
<dbReference type="EMBL" id="DS113799">
    <property type="protein sequence ID" value="EAX95556.1"/>
    <property type="molecule type" value="Genomic_DNA"/>
</dbReference>
<gene>
    <name evidence="2" type="ORF">TVAG_005710</name>
</gene>
<dbReference type="InParanoid" id="A2FHQ6"/>
<reference evidence="2" key="1">
    <citation type="submission" date="2006-10" db="EMBL/GenBank/DDBJ databases">
        <authorList>
            <person name="Amadeo P."/>
            <person name="Zhao Q."/>
            <person name="Wortman J."/>
            <person name="Fraser-Liggett C."/>
            <person name="Carlton J."/>
        </authorList>
    </citation>
    <scope>NUCLEOTIDE SEQUENCE</scope>
    <source>
        <strain evidence="2">G3</strain>
    </source>
</reference>
<evidence type="ECO:0000313" key="3">
    <source>
        <dbReference type="Proteomes" id="UP000001542"/>
    </source>
</evidence>
<feature type="compositionally biased region" description="Polar residues" evidence="1">
    <location>
        <begin position="37"/>
        <end position="47"/>
    </location>
</feature>
<protein>
    <submittedName>
        <fullName evidence="2">Uncharacterized protein</fullName>
    </submittedName>
</protein>